<feature type="compositionally biased region" description="Polar residues" evidence="1">
    <location>
        <begin position="527"/>
        <end position="537"/>
    </location>
</feature>
<evidence type="ECO:0000313" key="3">
    <source>
        <dbReference type="Proteomes" id="UP000198775"/>
    </source>
</evidence>
<protein>
    <submittedName>
        <fullName evidence="2">DNA helicase HerA, contains HAS-barrel and ATPase domains</fullName>
    </submittedName>
</protein>
<dbReference type="GO" id="GO:0004386">
    <property type="term" value="F:helicase activity"/>
    <property type="evidence" value="ECO:0007669"/>
    <property type="project" value="UniProtKB-KW"/>
</dbReference>
<reference evidence="3" key="1">
    <citation type="submission" date="2016-10" db="EMBL/GenBank/DDBJ databases">
        <authorList>
            <person name="Varghese N."/>
            <person name="Submissions S."/>
        </authorList>
    </citation>
    <scope>NUCLEOTIDE SEQUENCE [LARGE SCALE GENOMIC DNA]</scope>
    <source>
        <strain evidence="3">IBRC-M 10043</strain>
    </source>
</reference>
<keyword evidence="2" id="KW-0547">Nucleotide-binding</keyword>
<keyword evidence="3" id="KW-1185">Reference proteome</keyword>
<feature type="compositionally biased region" description="Low complexity" evidence="1">
    <location>
        <begin position="282"/>
        <end position="295"/>
    </location>
</feature>
<keyword evidence="2" id="KW-0347">Helicase</keyword>
<feature type="compositionally biased region" description="Polar residues" evidence="1">
    <location>
        <begin position="254"/>
        <end position="267"/>
    </location>
</feature>
<evidence type="ECO:0000313" key="2">
    <source>
        <dbReference type="EMBL" id="SEO17293.1"/>
    </source>
</evidence>
<feature type="compositionally biased region" description="Acidic residues" evidence="1">
    <location>
        <begin position="1740"/>
        <end position="1767"/>
    </location>
</feature>
<dbReference type="Gene3D" id="3.40.50.300">
    <property type="entry name" value="P-loop containing nucleotide triphosphate hydrolases"/>
    <property type="match status" value="1"/>
</dbReference>
<feature type="region of interest" description="Disordered" evidence="1">
    <location>
        <begin position="1701"/>
        <end position="1796"/>
    </location>
</feature>
<dbReference type="Proteomes" id="UP000198775">
    <property type="component" value="Unassembled WGS sequence"/>
</dbReference>
<dbReference type="RefSeq" id="WP_092659979.1">
    <property type="nucleotide sequence ID" value="NZ_FOCX01000009.1"/>
</dbReference>
<feature type="compositionally biased region" description="Basic and acidic residues" evidence="1">
    <location>
        <begin position="1347"/>
        <end position="1359"/>
    </location>
</feature>
<accession>A0A1H8MJ39</accession>
<feature type="compositionally biased region" description="Acidic residues" evidence="1">
    <location>
        <begin position="1484"/>
        <end position="1497"/>
    </location>
</feature>
<feature type="region of interest" description="Disordered" evidence="1">
    <location>
        <begin position="215"/>
        <end position="437"/>
    </location>
</feature>
<feature type="region of interest" description="Disordered" evidence="1">
    <location>
        <begin position="527"/>
        <end position="557"/>
    </location>
</feature>
<dbReference type="EMBL" id="FOCX01000009">
    <property type="protein sequence ID" value="SEO17293.1"/>
    <property type="molecule type" value="Genomic_DNA"/>
</dbReference>
<organism evidence="2 3">
    <name type="scientific">Halorientalis persicus</name>
    <dbReference type="NCBI Taxonomy" id="1367881"/>
    <lineage>
        <taxon>Archaea</taxon>
        <taxon>Methanobacteriati</taxon>
        <taxon>Methanobacteriota</taxon>
        <taxon>Stenosarchaea group</taxon>
        <taxon>Halobacteria</taxon>
        <taxon>Halobacteriales</taxon>
        <taxon>Haloarculaceae</taxon>
        <taxon>Halorientalis</taxon>
    </lineage>
</organism>
<dbReference type="InterPro" id="IPR051162">
    <property type="entry name" value="T4SS_component"/>
</dbReference>
<keyword evidence="2" id="KW-0067">ATP-binding</keyword>
<feature type="compositionally biased region" description="Acidic residues" evidence="1">
    <location>
        <begin position="215"/>
        <end position="226"/>
    </location>
</feature>
<feature type="region of interest" description="Disordered" evidence="1">
    <location>
        <begin position="172"/>
        <end position="193"/>
    </location>
</feature>
<feature type="compositionally biased region" description="Polar residues" evidence="1">
    <location>
        <begin position="1311"/>
        <end position="1320"/>
    </location>
</feature>
<feature type="compositionally biased region" description="Polar residues" evidence="1">
    <location>
        <begin position="1433"/>
        <end position="1450"/>
    </location>
</feature>
<dbReference type="PANTHER" id="PTHR30121">
    <property type="entry name" value="UNCHARACTERIZED PROTEIN YJGR-RELATED"/>
    <property type="match status" value="1"/>
</dbReference>
<name>A0A1H8MJ39_9EURY</name>
<dbReference type="OrthoDB" id="214394at2157"/>
<dbReference type="SUPFAM" id="SSF52540">
    <property type="entry name" value="P-loop containing nucleoside triphosphate hydrolases"/>
    <property type="match status" value="1"/>
</dbReference>
<proteinExistence type="predicted"/>
<feature type="compositionally biased region" description="Polar residues" evidence="1">
    <location>
        <begin position="1785"/>
        <end position="1794"/>
    </location>
</feature>
<feature type="compositionally biased region" description="Acidic residues" evidence="1">
    <location>
        <begin position="371"/>
        <end position="397"/>
    </location>
</feature>
<dbReference type="InterPro" id="IPR027417">
    <property type="entry name" value="P-loop_NTPase"/>
</dbReference>
<feature type="compositionally biased region" description="Basic and acidic residues" evidence="1">
    <location>
        <begin position="417"/>
        <end position="437"/>
    </location>
</feature>
<feature type="region of interest" description="Disordered" evidence="1">
    <location>
        <begin position="1251"/>
        <end position="1272"/>
    </location>
</feature>
<sequence length="2061" mass="228765">MASNPNTIKFEPHNSGADIGFRTKEFIRVTPSTEEFDEGNAITHLRALLDMKSGSGSWHLPKLSSDSDDPTIEFLALTEGEGRPIEIYYGADAGIAALKDRLEEIYPNSFEIERVNIDVERKLSKQVYLPVPKFVEHLKAGNLRPDYDDITVSTGKTDLPVAADDVDKQFTDERSAAGGGPADPDDLGSATTGDSFVADVHAEASEHYHVDYTVGEDGEVEPDETDVQVKTDADQSEAQPAPESKTQPEDESTDTSANSSEEASAKTNGDHAKPVETDGDSTSEPAEPPTEGTAESSDRAEQTAKNGSEPPEDDSESEDTEPNPSESVEKDSNDPDDPNPMLGIFGDKEELAEEETPSSEDATGGTYPVSGDDEDGDDSTDDTASTDDTDSDADDDPDVRSDGGKIRPKSHTGSNDSEDRTDGSKQDDELHGEDVREIEWLGDEIEYTEDGTPLRHIDNTIPLQNGDVVLLHDESIAPDENESKVTAPGPVAVDDDLVLVRPAPEGTSSVAARWRGEAEWRNDWMTTLGSDTRSPASKANRGTMMGQETADSDFNLPDPDSMLGPILNELSKSKEPLAFQVTINRKEDWKSQMHKRKVDVEDNTEAWLNKFWNMVVHQGDSKSAEDRELKPNEQRRLELMEAKTPKETWEANIRAVMPLTTAAPGVISGKSDIASADNTTDEEKRTQKYAEETLQTISRALNDLSGAFYRLDSEVLTPDSSWGRNNTDSITEYKSLLERRVNTGRGEEGMVKKLITGKRYYPHFVVGPAELLPLFTIPPEESLAAEVYRNTIERQKSENPLPRPNPQLLDEYREGLPVGYPIDQQGYPEEETARLPPGKLTQHIARFARTGAGKSIAVENDMLHLDENVAGPTILIDPKGDGLAGEFLQAYYKKHENLDSVYHFKAPDLIPAISFFDIRPQLAAGRAREDAIQSKVRQFHEVMAMVMGREEYEAAYAAKDIIAFLITALFDKDNNLNGEDEEGNPMPDPTDDAFTLKELYLVAKRMTEHKEVPKAPNSDRDIEKVLTRQFAKTDQSFQNSMSAVLNRFEKVMQDPQLWRAMNHVAEWDHDKGDYADDAAIFDFRKVIEDDDAVVLFDLGRLEEGKHAFSSLLLSVLWDAVQKRNMEQQNEYDKIVNLIIEEAAPITATRLVREDLIPESRSFGMSLEFVMQYPGQVKEESERAYEELFNDIHTKIFGNIEKEINVSEILATDTKPPEEMQNKLQQLPPGEWIASLPASKFHGQVPTPFSVRALDIPSGHPESSAPLTERERDRFEDDYDNRYEATLKQHAVDRPEVVDTAYYDGEVRYQSKQDGSQQEDTGASVDGESRASGAQQQGTEDSDNLNGHIDDLESFSDRGSHNTTESVGDSVFNDSKSDAEDDQNTGPVAAGPTTEGTQDDSNSDNGAKTIPGSVGLATESETDTGEDEKPPNDGNGSKTDLTENGASQPTGASGAATVDPPNESNSDAESQHEAKAAAEGAAEGSEPDPEEPAQESEIESGKNDTDADEEQADEQGLNSVTDLPAHITLTDDEFYECTICGSRFAPSKPTLAAQCCQFDSQMAAIHVGGYINAKYDDKYEFAQHVQKLNDQRRRIGLDPIEEEFVAEDDFPDHQDHNVDELPNRVTYHEPGEYRCEICHSYHTAGRWKRAFGCCDIEDVEEAQTILSGIFYEHDVKSVREIPSEQWAEITRQLTTAASDIPLSELQRAPKPTGINAGPWWETASVDPDDMPVEPQDGYGTTEDESSAETADEEHELSEDEDREIGEGLDYERDTGAAETDSDDGQSESVSFTDTESVFEEYTRERIKEAEAAKGLNEDDREFLEAVAHALADKDHPKLEGYHLLDSMNNLVQRFTNPQIEAFKKMGYLREDDTYRAKYYDLTDDGWQRVESVTKPTNTEGDVGENVAHRVGVKRVKYYLLEEKDAVESVETYHQPEGADEVIDVVGYGENGNVKHVAEVETDSNDYQSIRDDWNTMVTQNVPALWAVPDKDAAETVLRALKSKVPEFREKDYGELESVDHIYQIRDWALFDDDENRIHAAGITDIKSLKSNAFKGFDLEDYE</sequence>
<gene>
    <name evidence="2" type="ORF">SAMN05216388_100915</name>
</gene>
<keyword evidence="2" id="KW-0378">Hydrolase</keyword>
<feature type="compositionally biased region" description="Acidic residues" evidence="1">
    <location>
        <begin position="310"/>
        <end position="321"/>
    </location>
</feature>
<feature type="region of interest" description="Disordered" evidence="1">
    <location>
        <begin position="1307"/>
        <end position="1520"/>
    </location>
</feature>
<dbReference type="PANTHER" id="PTHR30121:SF6">
    <property type="entry name" value="SLR6007 PROTEIN"/>
    <property type="match status" value="1"/>
</dbReference>
<evidence type="ECO:0000256" key="1">
    <source>
        <dbReference type="SAM" id="MobiDB-lite"/>
    </source>
</evidence>